<feature type="compositionally biased region" description="Basic and acidic residues" evidence="4">
    <location>
        <begin position="862"/>
        <end position="872"/>
    </location>
</feature>
<feature type="compositionally biased region" description="Low complexity" evidence="4">
    <location>
        <begin position="322"/>
        <end position="336"/>
    </location>
</feature>
<dbReference type="RefSeq" id="XP_033403173.1">
    <property type="nucleotide sequence ID" value="XM_033541634.1"/>
</dbReference>
<dbReference type="PROSITE" id="PS50090">
    <property type="entry name" value="MYB_LIKE"/>
    <property type="match status" value="1"/>
</dbReference>
<feature type="compositionally biased region" description="Basic residues" evidence="4">
    <location>
        <begin position="50"/>
        <end position="62"/>
    </location>
</feature>
<comment type="subcellular location">
    <subcellularLocation>
        <location evidence="1">Nucleus</location>
    </subcellularLocation>
</comment>
<feature type="region of interest" description="Disordered" evidence="4">
    <location>
        <begin position="1"/>
        <end position="495"/>
    </location>
</feature>
<dbReference type="InterPro" id="IPR051651">
    <property type="entry name" value="DMTF1_DNA-bind_reg"/>
</dbReference>
<dbReference type="Proteomes" id="UP000799438">
    <property type="component" value="Unassembled WGS sequence"/>
</dbReference>
<accession>A0A6A6BVZ8</accession>
<feature type="compositionally biased region" description="Basic residues" evidence="4">
    <location>
        <begin position="355"/>
        <end position="364"/>
    </location>
</feature>
<dbReference type="Gene3D" id="1.10.10.60">
    <property type="entry name" value="Homeodomain-like"/>
    <property type="match status" value="2"/>
</dbReference>
<feature type="compositionally biased region" description="Low complexity" evidence="4">
    <location>
        <begin position="112"/>
        <end position="130"/>
    </location>
</feature>
<dbReference type="InterPro" id="IPR009057">
    <property type="entry name" value="Homeodomain-like_sf"/>
</dbReference>
<dbReference type="PANTHER" id="PTHR46380:SF2">
    <property type="entry name" value="CYCLIN-D-BINDING MYB-LIKE TRANSCRIPTION FACTOR 1"/>
    <property type="match status" value="1"/>
</dbReference>
<feature type="compositionally biased region" description="Polar residues" evidence="4">
    <location>
        <begin position="32"/>
        <end position="46"/>
    </location>
</feature>
<evidence type="ECO:0000256" key="1">
    <source>
        <dbReference type="ARBA" id="ARBA00004123"/>
    </source>
</evidence>
<evidence type="ECO:0000259" key="5">
    <source>
        <dbReference type="PROSITE" id="PS50090"/>
    </source>
</evidence>
<dbReference type="InterPro" id="IPR017930">
    <property type="entry name" value="Myb_dom"/>
</dbReference>
<feature type="compositionally biased region" description="Polar residues" evidence="4">
    <location>
        <begin position="365"/>
        <end position="374"/>
    </location>
</feature>
<feature type="compositionally biased region" description="Polar residues" evidence="4">
    <location>
        <begin position="227"/>
        <end position="249"/>
    </location>
</feature>
<dbReference type="GO" id="GO:0000976">
    <property type="term" value="F:transcription cis-regulatory region binding"/>
    <property type="evidence" value="ECO:0007669"/>
    <property type="project" value="TreeGrafter"/>
</dbReference>
<feature type="compositionally biased region" description="Low complexity" evidence="4">
    <location>
        <begin position="8"/>
        <end position="20"/>
    </location>
</feature>
<sequence>MGNTSSQPAAPDADVFAAPTPRKPGHEDDIAASSQLATEAQTPQSDTQKKKDKKGKKEKRRSRDLQNAADENTADPVTDGAENAPVSPVPVPDAPQNKDSQKKKKKRRSAPDEAAQEPSTSAPEPAPAETVTDARDADAGATQDGPNKKRKRKSKDAAAVSANPDAQSKSEAVAPTPVPVLEAQNADERSNKKQRKSKRDVPENAPAKISSTPIPLPILTAVPVQNVPKSAQVQDNASTQAAETQQPQASKKSKKKSDTPEANKAVSAGDKVTPVQLPEPAQTTAENADVAQTEESSEKKNKKKKKKSRHDEVATEDPVQNAATPEAAAEPAEAAPQSRVEVPEADANEEANSSKKQKKKKRSRNPTPAQNEVSVGTEMSVPDNSALIDPALENHGVVNGNAQPTEVPHDGSHAKQKKRKRTGDAEPRTETVTGPSPSEATPPNHPEAASQPKPKKRKQKTDSVSADAGKAVESTKDTSGDNPVTNTGDFPEQGPFTAKELARLDGSVESYREYHNLTQERVNELIQGVSGMDESVRPMWDEITGSLPNRKRQSIYRLCRRRYHNFDKRGSWTQEEDEELRQAHNAAPGRWKEIGQRIGRMPDDARDRWRNYLKCGEAKVTEKWDDNEINKLLNAVHECCDLLLKQLPEEHERYWRKELSCEVVGKPFWTNPDIRDFVHTLPDFLTALRDVVEHRAPSNSGKTRRAADAPPFDEGGNVIIDWNLVSEKMGQRRSRLQCLMKFRGLERHFSDSRKPRRPDSDSWRLKNGYLMYQRMLPGDKYNIVKTLATMGAADEERIYWARVQSNDPDTDWKPHVRKAALQEMKKLVPPQETLPELLSSLMRYLETNHPNELRDFYVMPPKEPKPKPEPRYKLSAARISEEDDEQDEDGDLRMGMQGASAQGNMDDDVDSVLGHRDDEDEAENQGRGYPAFMAGAHSVAHDGGR</sequence>
<dbReference type="GO" id="GO:0005634">
    <property type="term" value="C:nucleus"/>
    <property type="evidence" value="ECO:0007669"/>
    <property type="project" value="UniProtKB-SubCell"/>
</dbReference>
<evidence type="ECO:0000256" key="3">
    <source>
        <dbReference type="ARBA" id="ARBA00023242"/>
    </source>
</evidence>
<protein>
    <submittedName>
        <fullName evidence="7">Uncharacterized protein</fullName>
    </submittedName>
</protein>
<feature type="domain" description="Myb-like" evidence="5">
    <location>
        <begin position="568"/>
        <end position="613"/>
    </location>
</feature>
<dbReference type="PANTHER" id="PTHR46380">
    <property type="entry name" value="CYCLIN-D-BINDING MYB-LIKE TRANSCRIPTION FACTOR 1"/>
    <property type="match status" value="1"/>
</dbReference>
<dbReference type="AlphaFoldDB" id="A0A6A6BVZ8"/>
<feature type="compositionally biased region" description="Polar residues" evidence="4">
    <location>
        <begin position="430"/>
        <end position="441"/>
    </location>
</feature>
<organism evidence="7 8">
    <name type="scientific">Aplosporella prunicola CBS 121167</name>
    <dbReference type="NCBI Taxonomy" id="1176127"/>
    <lineage>
        <taxon>Eukaryota</taxon>
        <taxon>Fungi</taxon>
        <taxon>Dikarya</taxon>
        <taxon>Ascomycota</taxon>
        <taxon>Pezizomycotina</taxon>
        <taxon>Dothideomycetes</taxon>
        <taxon>Dothideomycetes incertae sedis</taxon>
        <taxon>Botryosphaeriales</taxon>
        <taxon>Aplosporellaceae</taxon>
        <taxon>Aplosporella</taxon>
    </lineage>
</organism>
<dbReference type="EMBL" id="ML995474">
    <property type="protein sequence ID" value="KAF2147465.1"/>
    <property type="molecule type" value="Genomic_DNA"/>
</dbReference>
<proteinExistence type="predicted"/>
<dbReference type="SMART" id="SM00717">
    <property type="entry name" value="SANT"/>
    <property type="match status" value="2"/>
</dbReference>
<dbReference type="CDD" id="cd00167">
    <property type="entry name" value="SANT"/>
    <property type="match status" value="1"/>
</dbReference>
<keyword evidence="2" id="KW-0238">DNA-binding</keyword>
<feature type="region of interest" description="Disordered" evidence="4">
    <location>
        <begin position="859"/>
        <end position="945"/>
    </location>
</feature>
<evidence type="ECO:0000259" key="6">
    <source>
        <dbReference type="PROSITE" id="PS51294"/>
    </source>
</evidence>
<evidence type="ECO:0000313" key="8">
    <source>
        <dbReference type="Proteomes" id="UP000799438"/>
    </source>
</evidence>
<keyword evidence="8" id="KW-1185">Reference proteome</keyword>
<evidence type="ECO:0000256" key="2">
    <source>
        <dbReference type="ARBA" id="ARBA00023125"/>
    </source>
</evidence>
<feature type="domain" description="HTH myb-type" evidence="6">
    <location>
        <begin position="568"/>
        <end position="617"/>
    </location>
</feature>
<evidence type="ECO:0000256" key="4">
    <source>
        <dbReference type="SAM" id="MobiDB-lite"/>
    </source>
</evidence>
<dbReference type="Pfam" id="PF00249">
    <property type="entry name" value="Myb_DNA-binding"/>
    <property type="match status" value="1"/>
</dbReference>
<name>A0A6A6BVZ8_9PEZI</name>
<dbReference type="OrthoDB" id="39591at2759"/>
<gene>
    <name evidence="7" type="ORF">K452DRAFT_293878</name>
</gene>
<evidence type="ECO:0000313" key="7">
    <source>
        <dbReference type="EMBL" id="KAF2147465.1"/>
    </source>
</evidence>
<dbReference type="PROSITE" id="PS51294">
    <property type="entry name" value="HTH_MYB"/>
    <property type="match status" value="1"/>
</dbReference>
<keyword evidence="3" id="KW-0539">Nucleus</keyword>
<dbReference type="GeneID" id="54299130"/>
<dbReference type="SUPFAM" id="SSF46689">
    <property type="entry name" value="Homeodomain-like"/>
    <property type="match status" value="1"/>
</dbReference>
<reference evidence="7" key="1">
    <citation type="journal article" date="2020" name="Stud. Mycol.">
        <title>101 Dothideomycetes genomes: a test case for predicting lifestyles and emergence of pathogens.</title>
        <authorList>
            <person name="Haridas S."/>
            <person name="Albert R."/>
            <person name="Binder M."/>
            <person name="Bloem J."/>
            <person name="Labutti K."/>
            <person name="Salamov A."/>
            <person name="Andreopoulos B."/>
            <person name="Baker S."/>
            <person name="Barry K."/>
            <person name="Bills G."/>
            <person name="Bluhm B."/>
            <person name="Cannon C."/>
            <person name="Castanera R."/>
            <person name="Culley D."/>
            <person name="Daum C."/>
            <person name="Ezra D."/>
            <person name="Gonzalez J."/>
            <person name="Henrissat B."/>
            <person name="Kuo A."/>
            <person name="Liang C."/>
            <person name="Lipzen A."/>
            <person name="Lutzoni F."/>
            <person name="Magnuson J."/>
            <person name="Mondo S."/>
            <person name="Nolan M."/>
            <person name="Ohm R."/>
            <person name="Pangilinan J."/>
            <person name="Park H.-J."/>
            <person name="Ramirez L."/>
            <person name="Alfaro M."/>
            <person name="Sun H."/>
            <person name="Tritt A."/>
            <person name="Yoshinaga Y."/>
            <person name="Zwiers L.-H."/>
            <person name="Turgeon B."/>
            <person name="Goodwin S."/>
            <person name="Spatafora J."/>
            <person name="Crous P."/>
            <person name="Grigoriev I."/>
        </authorList>
    </citation>
    <scope>NUCLEOTIDE SEQUENCE</scope>
    <source>
        <strain evidence="7">CBS 121167</strain>
    </source>
</reference>
<dbReference type="GO" id="GO:0003700">
    <property type="term" value="F:DNA-binding transcription factor activity"/>
    <property type="evidence" value="ECO:0007669"/>
    <property type="project" value="TreeGrafter"/>
</dbReference>
<feature type="compositionally biased region" description="Acidic residues" evidence="4">
    <location>
        <begin position="881"/>
        <end position="890"/>
    </location>
</feature>
<dbReference type="InterPro" id="IPR001005">
    <property type="entry name" value="SANT/Myb"/>
</dbReference>